<accession>A0A7I8LB64</accession>
<dbReference type="Proteomes" id="UP000663760">
    <property type="component" value="Chromosome 13"/>
</dbReference>
<dbReference type="InterPro" id="IPR043128">
    <property type="entry name" value="Rev_trsase/Diguanyl_cyclase"/>
</dbReference>
<name>A0A7I8LB64_SPIIN</name>
<protein>
    <recommendedName>
        <fullName evidence="1">Reverse transcriptase domain-containing protein</fullName>
    </recommendedName>
</protein>
<dbReference type="Gene3D" id="3.30.70.270">
    <property type="match status" value="2"/>
</dbReference>
<dbReference type="PANTHER" id="PTHR24559">
    <property type="entry name" value="TRANSPOSON TY3-I GAG-POL POLYPROTEIN"/>
    <property type="match status" value="1"/>
</dbReference>
<dbReference type="Pfam" id="PF00078">
    <property type="entry name" value="RVT_1"/>
    <property type="match status" value="1"/>
</dbReference>
<evidence type="ECO:0000313" key="3">
    <source>
        <dbReference type="Proteomes" id="UP000663760"/>
    </source>
</evidence>
<sequence>MCIDYRQLNLVTKKDHYPLPFIDQILEKLSGQEYFCFLDGYLKYNQVAIHLDDQEKTTFISLCGTYAFKRMPFRLCNALATFQRCMFAMFFDLVGKGLEIFMDDFSIYGSSFDMCLDIVTHVLQICVEKRLVLS</sequence>
<dbReference type="InterPro" id="IPR043502">
    <property type="entry name" value="DNA/RNA_pol_sf"/>
</dbReference>
<dbReference type="PANTHER" id="PTHR24559:SF458">
    <property type="entry name" value="NUCLEOTIDYLTRANSFERASE, RIBONUCLEASE H"/>
    <property type="match status" value="1"/>
</dbReference>
<keyword evidence="3" id="KW-1185">Reference proteome</keyword>
<evidence type="ECO:0000259" key="1">
    <source>
        <dbReference type="Pfam" id="PF00078"/>
    </source>
</evidence>
<dbReference type="InterPro" id="IPR053134">
    <property type="entry name" value="RNA-dir_DNA_polymerase"/>
</dbReference>
<reference evidence="2" key="1">
    <citation type="submission" date="2020-02" db="EMBL/GenBank/DDBJ databases">
        <authorList>
            <person name="Scholz U."/>
            <person name="Mascher M."/>
            <person name="Fiebig A."/>
        </authorList>
    </citation>
    <scope>NUCLEOTIDE SEQUENCE</scope>
</reference>
<organism evidence="2 3">
    <name type="scientific">Spirodela intermedia</name>
    <name type="common">Intermediate duckweed</name>
    <dbReference type="NCBI Taxonomy" id="51605"/>
    <lineage>
        <taxon>Eukaryota</taxon>
        <taxon>Viridiplantae</taxon>
        <taxon>Streptophyta</taxon>
        <taxon>Embryophyta</taxon>
        <taxon>Tracheophyta</taxon>
        <taxon>Spermatophyta</taxon>
        <taxon>Magnoliopsida</taxon>
        <taxon>Liliopsida</taxon>
        <taxon>Araceae</taxon>
        <taxon>Lemnoideae</taxon>
        <taxon>Spirodela</taxon>
    </lineage>
</organism>
<dbReference type="EMBL" id="LR746276">
    <property type="protein sequence ID" value="CAA7407100.1"/>
    <property type="molecule type" value="Genomic_DNA"/>
</dbReference>
<proteinExistence type="predicted"/>
<dbReference type="InterPro" id="IPR000477">
    <property type="entry name" value="RT_dom"/>
</dbReference>
<feature type="domain" description="Reverse transcriptase" evidence="1">
    <location>
        <begin position="2"/>
        <end position="133"/>
    </location>
</feature>
<dbReference type="CDD" id="cd01647">
    <property type="entry name" value="RT_LTR"/>
    <property type="match status" value="1"/>
</dbReference>
<dbReference type="OrthoDB" id="783074at2759"/>
<dbReference type="AlphaFoldDB" id="A0A7I8LB64"/>
<dbReference type="SUPFAM" id="SSF56672">
    <property type="entry name" value="DNA/RNA polymerases"/>
    <property type="match status" value="1"/>
</dbReference>
<gene>
    <name evidence="2" type="ORF">SI8410_13017778</name>
</gene>
<evidence type="ECO:0000313" key="2">
    <source>
        <dbReference type="EMBL" id="CAA7407100.1"/>
    </source>
</evidence>